<evidence type="ECO:0000256" key="2">
    <source>
        <dbReference type="ARBA" id="ARBA00010642"/>
    </source>
</evidence>
<gene>
    <name evidence="11" type="ORF">UA08_00466</name>
</gene>
<dbReference type="GO" id="GO:0055085">
    <property type="term" value="P:transmembrane transport"/>
    <property type="evidence" value="ECO:0007669"/>
    <property type="project" value="TreeGrafter"/>
</dbReference>
<dbReference type="GO" id="GO:0016020">
    <property type="term" value="C:membrane"/>
    <property type="evidence" value="ECO:0007669"/>
    <property type="project" value="UniProtKB-SubCell"/>
</dbReference>
<dbReference type="STRING" id="1441469.A0A225BC69"/>
<proteinExistence type="inferred from homology"/>
<feature type="transmembrane region" description="Helical" evidence="8">
    <location>
        <begin position="329"/>
        <end position="354"/>
    </location>
</feature>
<dbReference type="OrthoDB" id="5212126at2759"/>
<evidence type="ECO:0000256" key="8">
    <source>
        <dbReference type="SAM" id="Phobius"/>
    </source>
</evidence>
<keyword evidence="5 8" id="KW-1133">Transmembrane helix</keyword>
<feature type="region of interest" description="Disordered" evidence="7">
    <location>
        <begin position="637"/>
        <end position="730"/>
    </location>
</feature>
<keyword evidence="6 8" id="KW-0472">Membrane</keyword>
<evidence type="ECO:0000313" key="12">
    <source>
        <dbReference type="Proteomes" id="UP000214365"/>
    </source>
</evidence>
<evidence type="ECO:0000256" key="5">
    <source>
        <dbReference type="ARBA" id="ARBA00022989"/>
    </source>
</evidence>
<dbReference type="SMART" id="SM01320">
    <property type="entry name" value="TRP_N"/>
    <property type="match status" value="1"/>
</dbReference>
<comment type="similarity">
    <text evidence="2">Belongs to the transient receptor potential (TRP) ion channel family.</text>
</comment>
<reference evidence="11 12" key="1">
    <citation type="submission" date="2015-06" db="EMBL/GenBank/DDBJ databases">
        <title>Talaromyces atroroseus IBT 11181 draft genome.</title>
        <authorList>
            <person name="Rasmussen K.B."/>
            <person name="Rasmussen S."/>
            <person name="Petersen B."/>
            <person name="Sicheritz-Ponten T."/>
            <person name="Mortensen U.H."/>
            <person name="Thrane U."/>
        </authorList>
    </citation>
    <scope>NUCLEOTIDE SEQUENCE [LARGE SCALE GENOMIC DNA]</scope>
    <source>
        <strain evidence="11 12">IBT 11181</strain>
    </source>
</reference>
<evidence type="ECO:0000256" key="4">
    <source>
        <dbReference type="ARBA" id="ARBA00022729"/>
    </source>
</evidence>
<accession>A0A225BC69</accession>
<feature type="transmembrane region" description="Helical" evidence="8">
    <location>
        <begin position="493"/>
        <end position="512"/>
    </location>
</feature>
<organism evidence="11 12">
    <name type="scientific">Talaromyces atroroseus</name>
    <dbReference type="NCBI Taxonomy" id="1441469"/>
    <lineage>
        <taxon>Eukaryota</taxon>
        <taxon>Fungi</taxon>
        <taxon>Dikarya</taxon>
        <taxon>Ascomycota</taxon>
        <taxon>Pezizomycotina</taxon>
        <taxon>Eurotiomycetes</taxon>
        <taxon>Eurotiomycetidae</taxon>
        <taxon>Eurotiales</taxon>
        <taxon>Trichocomaceae</taxon>
        <taxon>Talaromyces</taxon>
        <taxon>Talaromyces sect. Trachyspermi</taxon>
    </lineage>
</organism>
<sequence>MRLLAQLSYLLALVAFLPLATAVRLLKSTSLIECMADSNFTASLFEVTFFPDNRSLALDINGMSDISGNVTAELRVTAYGFTAAMETLNPCELNIEALCPMQAGPIPLSTSLTVSESVIKEIPSIAYTIPDLDGQVFVYINSTDTGERIACLEASLSNNQTVYQKAVEWVVAIIAGLGLVASAITSGLGHSNTAAHVAANALSLFGFFQAQAMIGETAVQMPPIVESWTQNFQWSMGIIQVGFLQTIATWYQRATGGEPSTLLSNLATTSVNVQKRWLDAGAVLYNRSLNLLQKRDSSGGDTLTVTVTGLERVGFKADMERTNIFLTGLIWFVVFVSFTTIGVAAFKGICELLVKYKKMPSDKFQDFRNGWKIVMRGILFRLTLVGWAQMCTLCFWELVERDSAAEVVLAVIMWLSMAVVLAWAAFKVITLARRSIAMHKNPAYILYSDPACLNKWGFLYVQYRATAYYFVIPVLGYLLLKGLFIAFGQNAEVVQAVAFLIIEAAFLVAVSVIRPWMDKRTNIFNISIAACNFLNAIFLLVFSNVFNQPGTVTGVMGIVFFIYNAAFALVLLILVLIASIYAIVSKNPDMRYQPMRDDRGSFIKSNSALNTELDALANTARGGGEMELKSTAYHPAYEDESNSLSSGNGASVNHHHDISKAPPSPIDPSVPLFPSHAPPSYDSNGYGNDIERSRSPGQLGDFNPASALAMQNYRQQHNSSPWQRGAGYDH</sequence>
<keyword evidence="3 8" id="KW-0812">Transmembrane</keyword>
<feature type="domain" description="ML-like" evidence="10">
    <location>
        <begin position="24"/>
        <end position="163"/>
    </location>
</feature>
<dbReference type="EMBL" id="LFMY01000001">
    <property type="protein sequence ID" value="OKL64505.1"/>
    <property type="molecule type" value="Genomic_DNA"/>
</dbReference>
<feature type="chain" id="PRO_5013188992" description="ML-like domain-containing protein" evidence="9">
    <location>
        <begin position="23"/>
        <end position="730"/>
    </location>
</feature>
<evidence type="ECO:0000256" key="6">
    <source>
        <dbReference type="ARBA" id="ARBA00023136"/>
    </source>
</evidence>
<dbReference type="AlphaFoldDB" id="A0A225BC69"/>
<feature type="transmembrane region" description="Helical" evidence="8">
    <location>
        <begin position="404"/>
        <end position="426"/>
    </location>
</feature>
<dbReference type="PANTHER" id="PTHR31145:SF2">
    <property type="entry name" value="FLAVIN CARRIER PROTEIN 2"/>
    <property type="match status" value="1"/>
</dbReference>
<feature type="transmembrane region" description="Helical" evidence="8">
    <location>
        <begin position="524"/>
        <end position="546"/>
    </location>
</feature>
<feature type="transmembrane region" description="Helical" evidence="8">
    <location>
        <begin position="558"/>
        <end position="584"/>
    </location>
</feature>
<evidence type="ECO:0000259" key="10">
    <source>
        <dbReference type="SMART" id="SM01320"/>
    </source>
</evidence>
<comment type="caution">
    <text evidence="11">The sequence shown here is derived from an EMBL/GenBank/DDBJ whole genome shotgun (WGS) entry which is preliminary data.</text>
</comment>
<comment type="subcellular location">
    <subcellularLocation>
        <location evidence="1">Membrane</location>
        <topology evidence="1">Multi-pass membrane protein</topology>
    </subcellularLocation>
</comment>
<feature type="signal peptide" evidence="9">
    <location>
        <begin position="1"/>
        <end position="22"/>
    </location>
</feature>
<dbReference type="InterPro" id="IPR032800">
    <property type="entry name" value="TRP_N"/>
</dbReference>
<name>A0A225BC69_TALAT</name>
<dbReference type="RefSeq" id="XP_020124626.1">
    <property type="nucleotide sequence ID" value="XM_020260275.1"/>
</dbReference>
<dbReference type="GeneID" id="31000221"/>
<dbReference type="InterPro" id="IPR040241">
    <property type="entry name" value="TRP_Flc/Pkd2-like"/>
</dbReference>
<dbReference type="Pfam" id="PF06011">
    <property type="entry name" value="TRP"/>
    <property type="match status" value="1"/>
</dbReference>
<evidence type="ECO:0000256" key="7">
    <source>
        <dbReference type="SAM" id="MobiDB-lite"/>
    </source>
</evidence>
<evidence type="ECO:0000256" key="3">
    <source>
        <dbReference type="ARBA" id="ARBA00022692"/>
    </source>
</evidence>
<feature type="compositionally biased region" description="Polar residues" evidence="7">
    <location>
        <begin position="642"/>
        <end position="651"/>
    </location>
</feature>
<keyword evidence="12" id="KW-1185">Reference proteome</keyword>
<dbReference type="Pfam" id="PF14558">
    <property type="entry name" value="TRP_N"/>
    <property type="match status" value="1"/>
</dbReference>
<protein>
    <recommendedName>
        <fullName evidence="10">ML-like domain-containing protein</fullName>
    </recommendedName>
</protein>
<dbReference type="PANTHER" id="PTHR31145">
    <property type="entry name" value="INTEGRAL MEMBRANE PROTEIN (AFU_ORTHOLOGUE AFUA_7G01610)"/>
    <property type="match status" value="1"/>
</dbReference>
<feature type="transmembrane region" description="Helical" evidence="8">
    <location>
        <begin position="378"/>
        <end position="398"/>
    </location>
</feature>
<dbReference type="InterPro" id="IPR010308">
    <property type="entry name" value="TRP_C"/>
</dbReference>
<dbReference type="GO" id="GO:0009272">
    <property type="term" value="P:fungal-type cell wall biogenesis"/>
    <property type="evidence" value="ECO:0007669"/>
    <property type="project" value="TreeGrafter"/>
</dbReference>
<feature type="compositionally biased region" description="Polar residues" evidence="7">
    <location>
        <begin position="712"/>
        <end position="722"/>
    </location>
</feature>
<dbReference type="Proteomes" id="UP000214365">
    <property type="component" value="Unassembled WGS sequence"/>
</dbReference>
<feature type="transmembrane region" description="Helical" evidence="8">
    <location>
        <begin position="467"/>
        <end position="487"/>
    </location>
</feature>
<keyword evidence="4 9" id="KW-0732">Signal</keyword>
<evidence type="ECO:0000256" key="9">
    <source>
        <dbReference type="SAM" id="SignalP"/>
    </source>
</evidence>
<evidence type="ECO:0000313" key="11">
    <source>
        <dbReference type="EMBL" id="OKL64505.1"/>
    </source>
</evidence>
<evidence type="ECO:0000256" key="1">
    <source>
        <dbReference type="ARBA" id="ARBA00004141"/>
    </source>
</evidence>